<dbReference type="RefSeq" id="WP_308424663.1">
    <property type="nucleotide sequence ID" value="NZ_BMPP01000012.1"/>
</dbReference>
<protein>
    <recommendedName>
        <fullName evidence="4">Glycoside hydrolase family 3 N-terminal domain-containing protein</fullName>
    </recommendedName>
</protein>
<keyword evidence="3" id="KW-0326">Glycosidase</keyword>
<feature type="domain" description="Glycoside hydrolase family 3 N-terminal" evidence="4">
    <location>
        <begin position="13"/>
        <end position="318"/>
    </location>
</feature>
<dbReference type="PROSITE" id="PS00775">
    <property type="entry name" value="GLYCOSYL_HYDROL_F3"/>
    <property type="match status" value="1"/>
</dbReference>
<dbReference type="PANTHER" id="PTHR30480">
    <property type="entry name" value="BETA-HEXOSAMINIDASE-RELATED"/>
    <property type="match status" value="1"/>
</dbReference>
<dbReference type="PRINTS" id="PR00133">
    <property type="entry name" value="GLHYDRLASE3"/>
</dbReference>
<proteinExistence type="inferred from homology"/>
<evidence type="ECO:0000256" key="2">
    <source>
        <dbReference type="ARBA" id="ARBA00022801"/>
    </source>
</evidence>
<dbReference type="NCBIfam" id="NF003740">
    <property type="entry name" value="PRK05337.1"/>
    <property type="match status" value="1"/>
</dbReference>
<keyword evidence="2" id="KW-0378">Hydrolase</keyword>
<evidence type="ECO:0000256" key="3">
    <source>
        <dbReference type="ARBA" id="ARBA00023295"/>
    </source>
</evidence>
<keyword evidence="6" id="KW-1185">Reference proteome</keyword>
<comment type="similarity">
    <text evidence="1">Belongs to the glycosyl hydrolase 3 family.</text>
</comment>
<comment type="caution">
    <text evidence="5">The sequence shown here is derived from an EMBL/GenBank/DDBJ whole genome shotgun (WGS) entry which is preliminary data.</text>
</comment>
<evidence type="ECO:0000313" key="5">
    <source>
        <dbReference type="EMBL" id="GGK32737.1"/>
    </source>
</evidence>
<dbReference type="Proteomes" id="UP000647587">
    <property type="component" value="Unassembled WGS sequence"/>
</dbReference>
<dbReference type="Gene3D" id="3.20.20.300">
    <property type="entry name" value="Glycoside hydrolase, family 3, N-terminal domain"/>
    <property type="match status" value="1"/>
</dbReference>
<evidence type="ECO:0000259" key="4">
    <source>
        <dbReference type="Pfam" id="PF00933"/>
    </source>
</evidence>
<dbReference type="InterPro" id="IPR017853">
    <property type="entry name" value="GH"/>
</dbReference>
<dbReference type="InterPro" id="IPR050226">
    <property type="entry name" value="NagZ_Beta-hexosaminidase"/>
</dbReference>
<reference evidence="6" key="1">
    <citation type="journal article" date="2019" name="Int. J. Syst. Evol. Microbiol.">
        <title>The Global Catalogue of Microorganisms (GCM) 10K type strain sequencing project: providing services to taxonomists for standard genome sequencing and annotation.</title>
        <authorList>
            <consortium name="The Broad Institute Genomics Platform"/>
            <consortium name="The Broad Institute Genome Sequencing Center for Infectious Disease"/>
            <person name="Wu L."/>
            <person name="Ma J."/>
        </authorList>
    </citation>
    <scope>NUCLEOTIDE SEQUENCE [LARGE SCALE GENOMIC DNA]</scope>
    <source>
        <strain evidence="6">JCM 30331</strain>
    </source>
</reference>
<dbReference type="EMBL" id="BMPP01000012">
    <property type="protein sequence ID" value="GGK32737.1"/>
    <property type="molecule type" value="Genomic_DNA"/>
</dbReference>
<dbReference type="PANTHER" id="PTHR30480:SF16">
    <property type="entry name" value="GLYCOSIDE HYDROLASE FAMILY 3 DOMAIN PROTEIN"/>
    <property type="match status" value="1"/>
</dbReference>
<dbReference type="SUPFAM" id="SSF51445">
    <property type="entry name" value="(Trans)glycosidases"/>
    <property type="match status" value="1"/>
</dbReference>
<dbReference type="InterPro" id="IPR001764">
    <property type="entry name" value="Glyco_hydro_3_N"/>
</dbReference>
<gene>
    <name evidence="5" type="ORF">GCM10008955_28360</name>
</gene>
<dbReference type="InterPro" id="IPR019800">
    <property type="entry name" value="Glyco_hydro_3_AS"/>
</dbReference>
<dbReference type="Pfam" id="PF00933">
    <property type="entry name" value="Glyco_hydro_3"/>
    <property type="match status" value="1"/>
</dbReference>
<evidence type="ECO:0000313" key="6">
    <source>
        <dbReference type="Proteomes" id="UP000647587"/>
    </source>
</evidence>
<sequence>MTQADLLPGALAMVDIPGPTLDPETADFLRRYGVRSVCLFGKNIQSETQLRALCRDLRDLMGEHALIALDHEGGAILRPDFWPFAPSAMALGAADDPDLTRDINAALARQLRSLGINWNFAPVLDVNVNPGNPVIGERAYGADPALVTRHGQAALAGHAAAGVAACVKHFPGHGDTHLDSHLALPTVRKTRAELEQGEFLPFRRLLDESPAVMTAHIVYPELDPVHPATLSRAVLHSLIRQEWGYQGVIVTDSMGMQAIDANYGRGEAAVLALQAGADLVMALGRREVQEATLQAIATAMKHELNFQEVQASLDRLETLARRYPAQADESLAAADDAGLLGEAWARGLTAYGNPKAPARGSRVLLVAHRTPERENVSEAAADAETLARELGAVYEVELAPFQSPDELDWTALRARGLPVILATTARHRHAALRDARPDLHLALYNPYAVLDVDAPAIVTYGFRPEARAAVLAWLLGELTPAGRLPFQA</sequence>
<evidence type="ECO:0000256" key="1">
    <source>
        <dbReference type="ARBA" id="ARBA00005336"/>
    </source>
</evidence>
<name>A0ABQ2EZS6_9DEIO</name>
<dbReference type="InterPro" id="IPR036962">
    <property type="entry name" value="Glyco_hydro_3_N_sf"/>
</dbReference>
<organism evidence="5 6">
    <name type="scientific">Deinococcus malanensis</name>
    <dbReference type="NCBI Taxonomy" id="1706855"/>
    <lineage>
        <taxon>Bacteria</taxon>
        <taxon>Thermotogati</taxon>
        <taxon>Deinococcota</taxon>
        <taxon>Deinococci</taxon>
        <taxon>Deinococcales</taxon>
        <taxon>Deinococcaceae</taxon>
        <taxon>Deinococcus</taxon>
    </lineage>
</organism>
<accession>A0ABQ2EZS6</accession>